<protein>
    <recommendedName>
        <fullName evidence="1">Band 3 cytoplasmic domain-containing protein</fullName>
    </recommendedName>
</protein>
<dbReference type="GO" id="GO:0051453">
    <property type="term" value="P:regulation of intracellular pH"/>
    <property type="evidence" value="ECO:0007669"/>
    <property type="project" value="TreeGrafter"/>
</dbReference>
<sequence>MLENIKSSLKEQAEELGQTTEDNESNKRFMKKIPSGALGATVLVAGVDFLEEPIAVFIRFSESRYVPELTEVDVPLKFAFVLLGPVDSQSAYKEVGRSMGTLFACKIFQRSILSAKTKYDILQGITSFMDDSTVLPAFGWDHTIRIEPPANISEKTWAYSFHNTHEVTHAEHGDPTLKRTGRIFGGLVNDIKRKAEYYVS</sequence>
<gene>
    <name evidence="2" type="ORF">OFUS_LOCUS21456</name>
</gene>
<organism evidence="2 3">
    <name type="scientific">Owenia fusiformis</name>
    <name type="common">Polychaete worm</name>
    <dbReference type="NCBI Taxonomy" id="6347"/>
    <lineage>
        <taxon>Eukaryota</taxon>
        <taxon>Metazoa</taxon>
        <taxon>Spiralia</taxon>
        <taxon>Lophotrochozoa</taxon>
        <taxon>Annelida</taxon>
        <taxon>Polychaeta</taxon>
        <taxon>Sedentaria</taxon>
        <taxon>Canalipalpata</taxon>
        <taxon>Sabellida</taxon>
        <taxon>Oweniida</taxon>
        <taxon>Oweniidae</taxon>
        <taxon>Owenia</taxon>
    </lineage>
</organism>
<keyword evidence="3" id="KW-1185">Reference proteome</keyword>
<dbReference type="InterPro" id="IPR003020">
    <property type="entry name" value="HCO3_transpt_euk"/>
</dbReference>
<dbReference type="GO" id="GO:0008510">
    <property type="term" value="F:sodium:bicarbonate symporter activity"/>
    <property type="evidence" value="ECO:0007669"/>
    <property type="project" value="TreeGrafter"/>
</dbReference>
<accession>A0A8S4PSV5</accession>
<proteinExistence type="predicted"/>
<dbReference type="Gene3D" id="3.40.930.10">
    <property type="entry name" value="Mannitol-specific EII, Chain A"/>
    <property type="match status" value="1"/>
</dbReference>
<dbReference type="OrthoDB" id="1735926at2759"/>
<dbReference type="PANTHER" id="PTHR11453:SF36">
    <property type="entry name" value="ANION EXCHANGE PROTEIN"/>
    <property type="match status" value="1"/>
</dbReference>
<dbReference type="InterPro" id="IPR013769">
    <property type="entry name" value="Band3_cytoplasmic_dom"/>
</dbReference>
<feature type="non-terminal residue" evidence="2">
    <location>
        <position position="200"/>
    </location>
</feature>
<dbReference type="SUPFAM" id="SSF55804">
    <property type="entry name" value="Phoshotransferase/anion transport protein"/>
    <property type="match status" value="1"/>
</dbReference>
<evidence type="ECO:0000313" key="2">
    <source>
        <dbReference type="EMBL" id="CAH1797119.1"/>
    </source>
</evidence>
<dbReference type="AlphaFoldDB" id="A0A8S4PSV5"/>
<comment type="caution">
    <text evidence="2">The sequence shown here is derived from an EMBL/GenBank/DDBJ whole genome shotgun (WGS) entry which is preliminary data.</text>
</comment>
<reference evidence="2" key="1">
    <citation type="submission" date="2022-03" db="EMBL/GenBank/DDBJ databases">
        <authorList>
            <person name="Martin C."/>
        </authorList>
    </citation>
    <scope>NUCLEOTIDE SEQUENCE</scope>
</reference>
<name>A0A8S4PSV5_OWEFU</name>
<dbReference type="GO" id="GO:0005886">
    <property type="term" value="C:plasma membrane"/>
    <property type="evidence" value="ECO:0007669"/>
    <property type="project" value="TreeGrafter"/>
</dbReference>
<dbReference type="Proteomes" id="UP000749559">
    <property type="component" value="Unassembled WGS sequence"/>
</dbReference>
<evidence type="ECO:0000313" key="3">
    <source>
        <dbReference type="Proteomes" id="UP000749559"/>
    </source>
</evidence>
<feature type="domain" description="Band 3 cytoplasmic" evidence="1">
    <location>
        <begin position="10"/>
        <end position="141"/>
    </location>
</feature>
<dbReference type="GO" id="GO:0005452">
    <property type="term" value="F:solute:inorganic anion antiporter activity"/>
    <property type="evidence" value="ECO:0007669"/>
    <property type="project" value="InterPro"/>
</dbReference>
<dbReference type="PANTHER" id="PTHR11453">
    <property type="entry name" value="ANION EXCHANGE PROTEIN"/>
    <property type="match status" value="1"/>
</dbReference>
<dbReference type="EMBL" id="CAIIXF020000010">
    <property type="protein sequence ID" value="CAH1797119.1"/>
    <property type="molecule type" value="Genomic_DNA"/>
</dbReference>
<dbReference type="Pfam" id="PF07565">
    <property type="entry name" value="Band_3_cyto"/>
    <property type="match status" value="1"/>
</dbReference>
<dbReference type="InterPro" id="IPR016152">
    <property type="entry name" value="PTrfase/Anion_transptr"/>
</dbReference>
<dbReference type="GO" id="GO:0008509">
    <property type="term" value="F:monoatomic anion transmembrane transporter activity"/>
    <property type="evidence" value="ECO:0007669"/>
    <property type="project" value="InterPro"/>
</dbReference>
<evidence type="ECO:0000259" key="1">
    <source>
        <dbReference type="Pfam" id="PF07565"/>
    </source>
</evidence>